<organism evidence="1 2">
    <name type="scientific">Nitrospira defluvii</name>
    <dbReference type="NCBI Taxonomy" id="330214"/>
    <lineage>
        <taxon>Bacteria</taxon>
        <taxon>Pseudomonadati</taxon>
        <taxon>Nitrospirota</taxon>
        <taxon>Nitrospiria</taxon>
        <taxon>Nitrospirales</taxon>
        <taxon>Nitrospiraceae</taxon>
        <taxon>Nitrospira</taxon>
    </lineage>
</organism>
<protein>
    <submittedName>
        <fullName evidence="1">Uncharacterized protein</fullName>
    </submittedName>
</protein>
<reference evidence="1 2" key="1">
    <citation type="submission" date="2021-02" db="EMBL/GenBank/DDBJ databases">
        <authorList>
            <person name="Han P."/>
        </authorList>
    </citation>
    <scope>NUCLEOTIDE SEQUENCE [LARGE SCALE GENOMIC DNA]</scope>
    <source>
        <strain evidence="1">Candidatus Nitrospira sp. ZN2</strain>
    </source>
</reference>
<dbReference type="EMBL" id="CAJNBJ010000001">
    <property type="protein sequence ID" value="CAE6701940.1"/>
    <property type="molecule type" value="Genomic_DNA"/>
</dbReference>
<gene>
    <name evidence="1" type="ORF">NSPZN2_10779</name>
</gene>
<sequence>MGEDTGRQSGPEAIEALRQEFRGHLALFYSRLKLAAPYDSVEKALGALTKTLKTLPPEELHRLASDRSQRWTHFRAAFVDSGLNLKHRGIIAGLAQSGTPLDLPEEFDHLLSLYRRTS</sequence>
<dbReference type="RefSeq" id="WP_213040623.1">
    <property type="nucleotide sequence ID" value="NZ_CAJNBJ010000001.1"/>
</dbReference>
<dbReference type="Proteomes" id="UP000675880">
    <property type="component" value="Unassembled WGS sequence"/>
</dbReference>
<evidence type="ECO:0000313" key="1">
    <source>
        <dbReference type="EMBL" id="CAE6701940.1"/>
    </source>
</evidence>
<accession>A0ABM8QKC5</accession>
<keyword evidence="2" id="KW-1185">Reference proteome</keyword>
<comment type="caution">
    <text evidence="1">The sequence shown here is derived from an EMBL/GenBank/DDBJ whole genome shotgun (WGS) entry which is preliminary data.</text>
</comment>
<evidence type="ECO:0000313" key="2">
    <source>
        <dbReference type="Proteomes" id="UP000675880"/>
    </source>
</evidence>
<proteinExistence type="predicted"/>
<name>A0ABM8QKC5_9BACT</name>